<dbReference type="EC" id="3.6.3.-" evidence="11"/>
<dbReference type="SUPFAM" id="SSF52540">
    <property type="entry name" value="P-loop containing nucleoside triphosphate hydrolases"/>
    <property type="match status" value="1"/>
</dbReference>
<dbReference type="InterPro" id="IPR003593">
    <property type="entry name" value="AAA+_ATPase"/>
</dbReference>
<evidence type="ECO:0000313" key="14">
    <source>
        <dbReference type="EMBL" id="RGL99712.1"/>
    </source>
</evidence>
<keyword evidence="5" id="KW-0997">Cell inner membrane</keyword>
<accession>A0A174A8J8</accession>
<dbReference type="FunFam" id="3.40.50.300:FF:000016">
    <property type="entry name" value="Oligopeptide ABC transporter ATP-binding component"/>
    <property type="match status" value="1"/>
</dbReference>
<dbReference type="EMBL" id="QSON01000006">
    <property type="protein sequence ID" value="RGJ03486.1"/>
    <property type="molecule type" value="Genomic_DNA"/>
</dbReference>
<evidence type="ECO:0000313" key="16">
    <source>
        <dbReference type="Proteomes" id="UP000261023"/>
    </source>
</evidence>
<dbReference type="InterPro" id="IPR017871">
    <property type="entry name" value="ABC_transporter-like_CS"/>
</dbReference>
<evidence type="ECO:0000256" key="3">
    <source>
        <dbReference type="ARBA" id="ARBA00022448"/>
    </source>
</evidence>
<dbReference type="PANTHER" id="PTHR43297">
    <property type="entry name" value="OLIGOPEPTIDE TRANSPORT ATP-BINDING PROTEIN APPD"/>
    <property type="match status" value="1"/>
</dbReference>
<keyword evidence="9" id="KW-0472">Membrane</keyword>
<protein>
    <submittedName>
        <fullName evidence="12">ABC transporter ATP-binding protein</fullName>
    </submittedName>
    <submittedName>
        <fullName evidence="11">Oligopeptide transport ATP-binding protein OppD</fullName>
        <ecNumber evidence="11">3.6.3.-</ecNumber>
    </submittedName>
</protein>
<sequence>MSDNAVISVKNLKTYFYTNERCNRAINGVSMDIKSGKTLCIVGESGCGKSVTATSIMQLLPKLSRIEEGEIIYHSGDKRGDIKIHELERNGKEMRDIRGKDIAMIFQDPMTALNPVYTIGWQIEEMIRSHNKNVSKKEARETALKLLTDMGIPNPQKRIDQYPHEFSGGMRQRAMIAMAMSCNPKVLIADEPTTALDVTIQAQIFELMDHLKKNYNTAIMLITHDMGVVCELADDVAVMYMGNIIESGSAEEVLDHPTHPYTRALLKSIPVLGRGAEQDINPIKGSTPDPYNRPPGCQFAPRCDYACPECDKCMPEEVQLGGTHMVRCARYQEVTNDGR</sequence>
<evidence type="ECO:0000256" key="1">
    <source>
        <dbReference type="ARBA" id="ARBA00004202"/>
    </source>
</evidence>
<reference evidence="11 15" key="1">
    <citation type="submission" date="2015-09" db="EMBL/GenBank/DDBJ databases">
        <authorList>
            <consortium name="Pathogen Informatics"/>
        </authorList>
    </citation>
    <scope>NUCLEOTIDE SEQUENCE [LARGE SCALE GENOMIC DNA]</scope>
    <source>
        <strain evidence="11 15">2789STDY5608850</strain>
    </source>
</reference>
<dbReference type="EMBL" id="QTJW01000012">
    <property type="protein sequence ID" value="RGD69114.1"/>
    <property type="molecule type" value="Genomic_DNA"/>
</dbReference>
<evidence type="ECO:0000313" key="15">
    <source>
        <dbReference type="Proteomes" id="UP000095651"/>
    </source>
</evidence>
<dbReference type="NCBIfam" id="TIGR01727">
    <property type="entry name" value="oligo_HPY"/>
    <property type="match status" value="1"/>
</dbReference>
<evidence type="ECO:0000256" key="8">
    <source>
        <dbReference type="ARBA" id="ARBA00022967"/>
    </source>
</evidence>
<feature type="domain" description="ABC transporter" evidence="10">
    <location>
        <begin position="7"/>
        <end position="266"/>
    </location>
</feature>
<dbReference type="InterPro" id="IPR003439">
    <property type="entry name" value="ABC_transporter-like_ATP-bd"/>
</dbReference>
<keyword evidence="4" id="KW-1003">Cell membrane</keyword>
<evidence type="ECO:0000256" key="4">
    <source>
        <dbReference type="ARBA" id="ARBA00022475"/>
    </source>
</evidence>
<dbReference type="InterPro" id="IPR050388">
    <property type="entry name" value="ABC_Ni/Peptide_Import"/>
</dbReference>
<evidence type="ECO:0000256" key="6">
    <source>
        <dbReference type="ARBA" id="ARBA00022741"/>
    </source>
</evidence>
<name>A0A174A8J8_9FIRM</name>
<evidence type="ECO:0000313" key="12">
    <source>
        <dbReference type="EMBL" id="RGD69114.1"/>
    </source>
</evidence>
<evidence type="ECO:0000313" key="17">
    <source>
        <dbReference type="Proteomes" id="UP000261257"/>
    </source>
</evidence>
<gene>
    <name evidence="11" type="primary">oppD1</name>
    <name evidence="12" type="ORF">DWX31_18160</name>
    <name evidence="14" type="ORF">DXC39_22445</name>
    <name evidence="13" type="ORF">DXD79_13885</name>
    <name evidence="11" type="ORF">ERS852407_01256</name>
</gene>
<dbReference type="PROSITE" id="PS50893">
    <property type="entry name" value="ABC_TRANSPORTER_2"/>
    <property type="match status" value="1"/>
</dbReference>
<dbReference type="GO" id="GO:0015833">
    <property type="term" value="P:peptide transport"/>
    <property type="evidence" value="ECO:0007669"/>
    <property type="project" value="InterPro"/>
</dbReference>
<dbReference type="GO" id="GO:0005886">
    <property type="term" value="C:plasma membrane"/>
    <property type="evidence" value="ECO:0007669"/>
    <property type="project" value="UniProtKB-SubCell"/>
</dbReference>
<evidence type="ECO:0000256" key="9">
    <source>
        <dbReference type="ARBA" id="ARBA00023136"/>
    </source>
</evidence>
<dbReference type="OrthoDB" id="9806285at2"/>
<organism evidence="11 15">
    <name type="scientific">Hungatella hathewayi</name>
    <dbReference type="NCBI Taxonomy" id="154046"/>
    <lineage>
        <taxon>Bacteria</taxon>
        <taxon>Bacillati</taxon>
        <taxon>Bacillota</taxon>
        <taxon>Clostridia</taxon>
        <taxon>Lachnospirales</taxon>
        <taxon>Lachnospiraceae</taxon>
        <taxon>Hungatella</taxon>
    </lineage>
</organism>
<keyword evidence="8" id="KW-1278">Translocase</keyword>
<keyword evidence="6" id="KW-0547">Nucleotide-binding</keyword>
<comment type="similarity">
    <text evidence="2">Belongs to the ABC transporter superfamily.</text>
</comment>
<dbReference type="Proteomes" id="UP000261257">
    <property type="component" value="Unassembled WGS sequence"/>
</dbReference>
<keyword evidence="11" id="KW-0378">Hydrolase</keyword>
<evidence type="ECO:0000256" key="2">
    <source>
        <dbReference type="ARBA" id="ARBA00005417"/>
    </source>
</evidence>
<dbReference type="Gene3D" id="3.40.50.300">
    <property type="entry name" value="P-loop containing nucleotide triphosphate hydrolases"/>
    <property type="match status" value="1"/>
</dbReference>
<evidence type="ECO:0000256" key="5">
    <source>
        <dbReference type="ARBA" id="ARBA00022519"/>
    </source>
</evidence>
<dbReference type="EMBL" id="QSSQ01000029">
    <property type="protein sequence ID" value="RGL99712.1"/>
    <property type="molecule type" value="Genomic_DNA"/>
</dbReference>
<keyword evidence="7 11" id="KW-0067">ATP-binding</keyword>
<keyword evidence="3" id="KW-0813">Transport</keyword>
<dbReference type="PROSITE" id="PS00211">
    <property type="entry name" value="ABC_TRANSPORTER_1"/>
    <property type="match status" value="1"/>
</dbReference>
<dbReference type="AlphaFoldDB" id="A0A174A8J8"/>
<evidence type="ECO:0000313" key="11">
    <source>
        <dbReference type="EMBL" id="CUN84824.1"/>
    </source>
</evidence>
<dbReference type="Pfam" id="PF08352">
    <property type="entry name" value="oligo_HPY"/>
    <property type="match status" value="1"/>
</dbReference>
<dbReference type="Proteomes" id="UP000261023">
    <property type="component" value="Unassembled WGS sequence"/>
</dbReference>
<dbReference type="EMBL" id="CYZE01000002">
    <property type="protein sequence ID" value="CUN84824.1"/>
    <property type="molecule type" value="Genomic_DNA"/>
</dbReference>
<dbReference type="Pfam" id="PF00005">
    <property type="entry name" value="ABC_tran"/>
    <property type="match status" value="1"/>
</dbReference>
<proteinExistence type="inferred from homology"/>
<dbReference type="PANTHER" id="PTHR43297:SF14">
    <property type="entry name" value="ATPASE AAA-TYPE CORE DOMAIN-CONTAINING PROTEIN"/>
    <property type="match status" value="1"/>
</dbReference>
<dbReference type="GO" id="GO:0016887">
    <property type="term" value="F:ATP hydrolysis activity"/>
    <property type="evidence" value="ECO:0007669"/>
    <property type="project" value="InterPro"/>
</dbReference>
<dbReference type="RefSeq" id="WP_002604717.1">
    <property type="nucleotide sequence ID" value="NZ_CABIXC010000002.1"/>
</dbReference>
<dbReference type="InterPro" id="IPR027417">
    <property type="entry name" value="P-loop_NTPase"/>
</dbReference>
<comment type="subcellular location">
    <subcellularLocation>
        <location evidence="1">Cell membrane</location>
        <topology evidence="1">Peripheral membrane protein</topology>
    </subcellularLocation>
</comment>
<reference evidence="16 17" key="2">
    <citation type="submission" date="2018-08" db="EMBL/GenBank/DDBJ databases">
        <title>A genome reference for cultivated species of the human gut microbiota.</title>
        <authorList>
            <person name="Zou Y."/>
            <person name="Xue W."/>
            <person name="Luo G."/>
        </authorList>
    </citation>
    <scope>NUCLEOTIDE SEQUENCE [LARGE SCALE GENOMIC DNA]</scope>
    <source>
        <strain evidence="12 16">AF19-13AC</strain>
        <strain evidence="14 17">TF05-11AC</strain>
        <strain evidence="13 18">TM09-12</strain>
    </source>
</reference>
<evidence type="ECO:0000313" key="13">
    <source>
        <dbReference type="EMBL" id="RGJ03486.1"/>
    </source>
</evidence>
<dbReference type="CDD" id="cd03257">
    <property type="entry name" value="ABC_NikE_OppD_transporters"/>
    <property type="match status" value="1"/>
</dbReference>
<dbReference type="GO" id="GO:0005524">
    <property type="term" value="F:ATP binding"/>
    <property type="evidence" value="ECO:0007669"/>
    <property type="project" value="UniProtKB-KW"/>
</dbReference>
<evidence type="ECO:0000256" key="7">
    <source>
        <dbReference type="ARBA" id="ARBA00022840"/>
    </source>
</evidence>
<dbReference type="InterPro" id="IPR013563">
    <property type="entry name" value="Oligopep_ABC_C"/>
</dbReference>
<dbReference type="Proteomes" id="UP000095651">
    <property type="component" value="Unassembled WGS sequence"/>
</dbReference>
<evidence type="ECO:0000313" key="18">
    <source>
        <dbReference type="Proteomes" id="UP000263014"/>
    </source>
</evidence>
<dbReference type="Proteomes" id="UP000263014">
    <property type="component" value="Unassembled WGS sequence"/>
</dbReference>
<evidence type="ECO:0000259" key="10">
    <source>
        <dbReference type="PROSITE" id="PS50893"/>
    </source>
</evidence>
<dbReference type="SMART" id="SM00382">
    <property type="entry name" value="AAA"/>
    <property type="match status" value="1"/>
</dbReference>